<protein>
    <submittedName>
        <fullName evidence="2">VWFA domain-containing protein</fullName>
    </submittedName>
</protein>
<evidence type="ECO:0000313" key="1">
    <source>
        <dbReference type="Proteomes" id="UP000887576"/>
    </source>
</evidence>
<dbReference type="WBParaSite" id="JU765_v2.g9026.t1">
    <property type="protein sequence ID" value="JU765_v2.g9026.t1"/>
    <property type="gene ID" value="JU765_v2.g9026"/>
</dbReference>
<dbReference type="Proteomes" id="UP000887576">
    <property type="component" value="Unplaced"/>
</dbReference>
<name>A0AC34RRS7_9BILA</name>
<sequence>MKSFLLDPFLSSLFPVDIQPAPFSTYSEQNHGYRRPSNESGISTFVNNVAQGTSTYSFIIRPLKYFVDQNVVALATADLAVNTIIFAGNSLAAGDVQTAQSYASTLTANGNTLTVVLMDPSIDQTFYNRVSGWNIVVWSDPATTIAAIQNVMNCQATTNSSTTPAATTTTTTTTTTVTTPPVTTVATSTTTKIATTTSSSTTTFVPTTTNGTTNAEPTTMTTTTTATTTTTSVYPRPIDIAVVLDGSTCSSGIGNLDSQLTVLEKIFQEYTFGLNVRVAFARPINMDVDSAFVCDTASINITIETINQYCGISALLNPQQHLNE</sequence>
<accession>A0AC34RRS7</accession>
<evidence type="ECO:0000313" key="2">
    <source>
        <dbReference type="WBParaSite" id="JU765_v2.g9026.t1"/>
    </source>
</evidence>
<proteinExistence type="predicted"/>
<organism evidence="1 2">
    <name type="scientific">Panagrolaimus sp. JU765</name>
    <dbReference type="NCBI Taxonomy" id="591449"/>
    <lineage>
        <taxon>Eukaryota</taxon>
        <taxon>Metazoa</taxon>
        <taxon>Ecdysozoa</taxon>
        <taxon>Nematoda</taxon>
        <taxon>Chromadorea</taxon>
        <taxon>Rhabditida</taxon>
        <taxon>Tylenchina</taxon>
        <taxon>Panagrolaimomorpha</taxon>
        <taxon>Panagrolaimoidea</taxon>
        <taxon>Panagrolaimidae</taxon>
        <taxon>Panagrolaimus</taxon>
    </lineage>
</organism>
<reference evidence="2" key="1">
    <citation type="submission" date="2022-11" db="UniProtKB">
        <authorList>
            <consortium name="WormBaseParasite"/>
        </authorList>
    </citation>
    <scope>IDENTIFICATION</scope>
</reference>